<dbReference type="SUPFAM" id="SSF54909">
    <property type="entry name" value="Dimeric alpha+beta barrel"/>
    <property type="match status" value="1"/>
</dbReference>
<gene>
    <name evidence="3" type="ORF">STA1M1_05070</name>
</gene>
<accession>A0ABQ5LPG7</accession>
<organism evidence="3 4">
    <name type="scientific">Sinisalibacter aestuarii</name>
    <dbReference type="NCBI Taxonomy" id="2949426"/>
    <lineage>
        <taxon>Bacteria</taxon>
        <taxon>Pseudomonadati</taxon>
        <taxon>Pseudomonadota</taxon>
        <taxon>Alphaproteobacteria</taxon>
        <taxon>Rhodobacterales</taxon>
        <taxon>Roseobacteraceae</taxon>
        <taxon>Sinisalibacter</taxon>
    </lineage>
</organism>
<reference evidence="3" key="1">
    <citation type="journal article" date="2023" name="Int. J. Syst. Evol. Microbiol.">
        <title>Sinisalibacter aestuarii sp. nov., isolated from estuarine sediment of the Arakawa River.</title>
        <authorList>
            <person name="Arafat S.T."/>
            <person name="Hirano S."/>
            <person name="Sato A."/>
            <person name="Takeuchi K."/>
            <person name="Yasuda T."/>
            <person name="Terahara T."/>
            <person name="Hamada M."/>
            <person name="Kobayashi T."/>
        </authorList>
    </citation>
    <scope>NUCLEOTIDE SEQUENCE</scope>
    <source>
        <strain evidence="3">B-399</strain>
    </source>
</reference>
<name>A0ABQ5LPG7_9RHOB</name>
<dbReference type="Proteomes" id="UP001144205">
    <property type="component" value="Unassembled WGS sequence"/>
</dbReference>
<comment type="similarity">
    <text evidence="1">Belongs to the YciI family.</text>
</comment>
<dbReference type="Gene3D" id="3.30.70.1060">
    <property type="entry name" value="Dimeric alpha+beta barrel"/>
    <property type="match status" value="1"/>
</dbReference>
<feature type="domain" description="YCII-related" evidence="2">
    <location>
        <begin position="1"/>
        <end position="88"/>
    </location>
</feature>
<evidence type="ECO:0000259" key="2">
    <source>
        <dbReference type="Pfam" id="PF03795"/>
    </source>
</evidence>
<dbReference type="Pfam" id="PF03795">
    <property type="entry name" value="YCII"/>
    <property type="match status" value="1"/>
</dbReference>
<dbReference type="InterPro" id="IPR005545">
    <property type="entry name" value="YCII"/>
</dbReference>
<comment type="caution">
    <text evidence="3">The sequence shown here is derived from an EMBL/GenBank/DDBJ whole genome shotgun (WGS) entry which is preliminary data.</text>
</comment>
<dbReference type="RefSeq" id="WP_281840600.1">
    <property type="nucleotide sequence ID" value="NZ_BROH01000001.1"/>
</dbReference>
<keyword evidence="4" id="KW-1185">Reference proteome</keyword>
<dbReference type="EMBL" id="BROH01000001">
    <property type="protein sequence ID" value="GKY86638.1"/>
    <property type="molecule type" value="Genomic_DNA"/>
</dbReference>
<dbReference type="InterPro" id="IPR011008">
    <property type="entry name" value="Dimeric_a/b-barrel"/>
</dbReference>
<sequence length="105" mass="11524">MFFLMENRHHSDRDTDRDRLRPEHRDWVRSGGNGLASVLIGSALWDGDGNAIGHWGVLEAATEADARAFAEGDPFVTGGVVAETEITRLADSFQAARIAERMSVI</sequence>
<evidence type="ECO:0000313" key="3">
    <source>
        <dbReference type="EMBL" id="GKY86638.1"/>
    </source>
</evidence>
<evidence type="ECO:0000256" key="1">
    <source>
        <dbReference type="ARBA" id="ARBA00007689"/>
    </source>
</evidence>
<protein>
    <recommendedName>
        <fullName evidence="2">YCII-related domain-containing protein</fullName>
    </recommendedName>
</protein>
<proteinExistence type="inferred from homology"/>
<evidence type="ECO:0000313" key="4">
    <source>
        <dbReference type="Proteomes" id="UP001144205"/>
    </source>
</evidence>